<evidence type="ECO:0000256" key="11">
    <source>
        <dbReference type="HAMAP-Rule" id="MF_00415"/>
    </source>
</evidence>
<keyword evidence="7" id="KW-0564">Palmitate</keyword>
<keyword evidence="10 11" id="KW-0449">Lipoprotein</keyword>
<evidence type="ECO:0000256" key="6">
    <source>
        <dbReference type="ARBA" id="ARBA00023136"/>
    </source>
</evidence>
<evidence type="ECO:0000313" key="13">
    <source>
        <dbReference type="EMBL" id="OLG95083.1"/>
    </source>
</evidence>
<dbReference type="HAMAP" id="MF_00415">
    <property type="entry name" value="FlgH"/>
    <property type="match status" value="1"/>
</dbReference>
<reference evidence="14" key="3">
    <citation type="submission" date="2020-01" db="EMBL/GenBank/DDBJ databases">
        <title>Complete genome investigation of Xanthomonas oryzae strains.</title>
        <authorList>
            <person name="Kaur A."/>
            <person name="Bansal K."/>
            <person name="Patil P.B."/>
        </authorList>
    </citation>
    <scope>NUCLEOTIDE SEQUENCE</scope>
    <source>
        <strain evidence="14">IXO792</strain>
    </source>
</reference>
<feature type="chain" id="PRO_5041835621" description="Flagellar L-ring protein" evidence="12">
    <location>
        <begin position="27"/>
        <end position="230"/>
    </location>
</feature>
<dbReference type="GO" id="GO:0009427">
    <property type="term" value="C:bacterial-type flagellum basal body, distal rod, L ring"/>
    <property type="evidence" value="ECO:0007669"/>
    <property type="project" value="InterPro"/>
</dbReference>
<reference evidence="14" key="2">
    <citation type="submission" date="2015-01" db="EMBL/GenBank/DDBJ databases">
        <authorList>
            <person name="Midha S."/>
            <person name="Anil M.G."/>
            <person name="Mishra D."/>
            <person name="Brahma K."/>
            <person name="Laha G.S."/>
            <person name="Sundaram R.M."/>
            <person name="Sonti R.V."/>
            <person name="Patil P.B."/>
        </authorList>
    </citation>
    <scope>NUCLEOTIDE SEQUENCE</scope>
    <source>
        <strain evidence="14">IXO792</strain>
    </source>
</reference>
<keyword evidence="5 11" id="KW-0732">Signal</keyword>
<sequence>MSRPPLLSSACLAATCSLLLGGCVAAGDVRPYAAMAPIVPVVAPTVQPTAGAIYAAGPGLNLYGDRRARDVGDLLTITLIESTTASSSANTSTSKKDATTMASPTLLGAPLTVAGLDVLQNTLKGDRAFDGKGNTAQSNRMQGSVTVTVIQRLPNGNLVVQGQKNLRLNQGDELVQVQGIVRDADIAPDNTIPSSKVAEARIAYGGRGAIAQSNAMGWLSRFFNSRLSPY</sequence>
<dbReference type="Proteomes" id="UP000187097">
    <property type="component" value="Chromosome"/>
</dbReference>
<dbReference type="OMA" id="YRPGFML"/>
<evidence type="ECO:0000256" key="2">
    <source>
        <dbReference type="ARBA" id="ARBA00004635"/>
    </source>
</evidence>
<evidence type="ECO:0000256" key="8">
    <source>
        <dbReference type="ARBA" id="ARBA00023143"/>
    </source>
</evidence>
<keyword evidence="13" id="KW-0966">Cell projection</keyword>
<evidence type="ECO:0000256" key="10">
    <source>
        <dbReference type="ARBA" id="ARBA00023288"/>
    </source>
</evidence>
<dbReference type="PANTHER" id="PTHR34933">
    <property type="entry name" value="FLAGELLAR L-RING PROTEIN"/>
    <property type="match status" value="1"/>
</dbReference>
<dbReference type="SMR" id="A0A854CS47"/>
<evidence type="ECO:0000256" key="1">
    <source>
        <dbReference type="ARBA" id="ARBA00002591"/>
    </source>
</evidence>
<dbReference type="GO" id="GO:0003774">
    <property type="term" value="F:cytoskeletal motor activity"/>
    <property type="evidence" value="ECO:0007669"/>
    <property type="project" value="InterPro"/>
</dbReference>
<dbReference type="EMBL" id="CP047493">
    <property type="protein sequence ID" value="UXW01549.1"/>
    <property type="molecule type" value="Genomic_DNA"/>
</dbReference>
<comment type="subunit">
    <text evidence="4 11">The basal body constitutes a major portion of the flagellar organelle and consists of four rings (L,P,S, and M) mounted on a central rod.</text>
</comment>
<dbReference type="Pfam" id="PF02107">
    <property type="entry name" value="FlgH"/>
    <property type="match status" value="1"/>
</dbReference>
<keyword evidence="8 11" id="KW-0975">Bacterial flagellum</keyword>
<comment type="subcellular location">
    <subcellularLocation>
        <location evidence="11">Cell outer membrane</location>
        <topology evidence="11">Lipid-anchor</topology>
    </subcellularLocation>
    <subcellularLocation>
        <location evidence="11">Bacterial flagellum basal body</location>
    </subcellularLocation>
    <subcellularLocation>
        <location evidence="2">Membrane</location>
        <topology evidence="2">Lipid-anchor</topology>
    </subcellularLocation>
</comment>
<name>A0A854CS47_XANOO</name>
<dbReference type="GO" id="GO:0009279">
    <property type="term" value="C:cell outer membrane"/>
    <property type="evidence" value="ECO:0007669"/>
    <property type="project" value="UniProtKB-SubCell"/>
</dbReference>
<dbReference type="InterPro" id="IPR000527">
    <property type="entry name" value="Flag_Lring"/>
</dbReference>
<dbReference type="GO" id="GO:0071973">
    <property type="term" value="P:bacterial-type flagellum-dependent cell motility"/>
    <property type="evidence" value="ECO:0007669"/>
    <property type="project" value="InterPro"/>
</dbReference>
<keyword evidence="6 11" id="KW-0472">Membrane</keyword>
<comment type="function">
    <text evidence="1 11">Assembles around the rod to form the L-ring and probably protects the motor/basal body from shearing forces during rotation.</text>
</comment>
<evidence type="ECO:0000256" key="9">
    <source>
        <dbReference type="ARBA" id="ARBA00023237"/>
    </source>
</evidence>
<keyword evidence="13" id="KW-0969">Cilium</keyword>
<feature type="signal peptide" evidence="12">
    <location>
        <begin position="1"/>
        <end position="26"/>
    </location>
</feature>
<organism evidence="13">
    <name type="scientific">Xanthomonas oryzae pv. oryzae</name>
    <dbReference type="NCBI Taxonomy" id="64187"/>
    <lineage>
        <taxon>Bacteria</taxon>
        <taxon>Pseudomonadati</taxon>
        <taxon>Pseudomonadota</taxon>
        <taxon>Gammaproteobacteria</taxon>
        <taxon>Lysobacterales</taxon>
        <taxon>Lysobacteraceae</taxon>
        <taxon>Xanthomonas</taxon>
    </lineage>
</organism>
<evidence type="ECO:0000256" key="4">
    <source>
        <dbReference type="ARBA" id="ARBA00011439"/>
    </source>
</evidence>
<dbReference type="NCBIfam" id="NF001304">
    <property type="entry name" value="PRK00249.1-4"/>
    <property type="match status" value="1"/>
</dbReference>
<evidence type="ECO:0000313" key="14">
    <source>
        <dbReference type="EMBL" id="UXW01549.1"/>
    </source>
</evidence>
<dbReference type="RefSeq" id="WP_011259207.1">
    <property type="nucleotide sequence ID" value="NZ_CP011532.1"/>
</dbReference>
<reference evidence="13" key="1">
    <citation type="submission" date="2015-01" db="EMBL/GenBank/DDBJ databases">
        <title>Population genomics of rice bacterial leaf blight strains from India.</title>
        <authorList>
            <person name="Midha S."/>
            <person name="Anil M.G."/>
            <person name="Mishra D."/>
            <person name="Brahma K."/>
            <person name="Laha G.S."/>
            <person name="Sundaram R.M."/>
            <person name="Sonti R.V."/>
            <person name="Patil P.B."/>
        </authorList>
    </citation>
    <scope>NUCLEOTIDE SEQUENCE</scope>
    <source>
        <strain evidence="13">BXO512</strain>
    </source>
</reference>
<gene>
    <name evidence="11 13" type="primary">flgH</name>
    <name evidence="13" type="ORF">BXO512_00310</name>
    <name evidence="14" type="ORF">IXO792_11310</name>
</gene>
<keyword evidence="9 11" id="KW-0998">Cell outer membrane</keyword>
<dbReference type="EMBL" id="JXEA01000002">
    <property type="protein sequence ID" value="OLG95083.1"/>
    <property type="molecule type" value="Genomic_DNA"/>
</dbReference>
<keyword evidence="13" id="KW-0282">Flagellum</keyword>
<dbReference type="AlphaFoldDB" id="A0A854CS47"/>
<evidence type="ECO:0000256" key="7">
    <source>
        <dbReference type="ARBA" id="ARBA00023139"/>
    </source>
</evidence>
<dbReference type="PROSITE" id="PS51257">
    <property type="entry name" value="PROKAR_LIPOPROTEIN"/>
    <property type="match status" value="1"/>
</dbReference>
<dbReference type="PANTHER" id="PTHR34933:SF1">
    <property type="entry name" value="FLAGELLAR L-RING PROTEIN"/>
    <property type="match status" value="1"/>
</dbReference>
<accession>A0A854CS47</accession>
<protein>
    <recommendedName>
        <fullName evidence="11">Flagellar L-ring protein</fullName>
    </recommendedName>
    <alternativeName>
        <fullName evidence="11">Basal body L-ring protein</fullName>
    </alternativeName>
</protein>
<evidence type="ECO:0000256" key="5">
    <source>
        <dbReference type="ARBA" id="ARBA00022729"/>
    </source>
</evidence>
<comment type="similarity">
    <text evidence="3 11">Belongs to the FlgH family.</text>
</comment>
<proteinExistence type="inferred from homology"/>
<evidence type="ECO:0000256" key="3">
    <source>
        <dbReference type="ARBA" id="ARBA00006929"/>
    </source>
</evidence>
<evidence type="ECO:0000256" key="12">
    <source>
        <dbReference type="SAM" id="SignalP"/>
    </source>
</evidence>
<dbReference type="PRINTS" id="PR01008">
    <property type="entry name" value="FLGLRINGFLGH"/>
</dbReference>